<proteinExistence type="predicted"/>
<dbReference type="Proteomes" id="UP000770661">
    <property type="component" value="Unassembled WGS sequence"/>
</dbReference>
<dbReference type="EMBL" id="JACEEZ010007149">
    <property type="protein sequence ID" value="KAG0724250.1"/>
    <property type="molecule type" value="Genomic_DNA"/>
</dbReference>
<protein>
    <submittedName>
        <fullName evidence="1">Uncharacterized protein</fullName>
    </submittedName>
</protein>
<evidence type="ECO:0000313" key="1">
    <source>
        <dbReference type="EMBL" id="KAG0724250.1"/>
    </source>
</evidence>
<accession>A0A8J4YPS7</accession>
<gene>
    <name evidence="1" type="ORF">GWK47_040961</name>
</gene>
<comment type="caution">
    <text evidence="1">The sequence shown here is derived from an EMBL/GenBank/DDBJ whole genome shotgun (WGS) entry which is preliminary data.</text>
</comment>
<dbReference type="AlphaFoldDB" id="A0A8J4YPS7"/>
<name>A0A8J4YPS7_CHIOP</name>
<organism evidence="1 2">
    <name type="scientific">Chionoecetes opilio</name>
    <name type="common">Atlantic snow crab</name>
    <name type="synonym">Cancer opilio</name>
    <dbReference type="NCBI Taxonomy" id="41210"/>
    <lineage>
        <taxon>Eukaryota</taxon>
        <taxon>Metazoa</taxon>
        <taxon>Ecdysozoa</taxon>
        <taxon>Arthropoda</taxon>
        <taxon>Crustacea</taxon>
        <taxon>Multicrustacea</taxon>
        <taxon>Malacostraca</taxon>
        <taxon>Eumalacostraca</taxon>
        <taxon>Eucarida</taxon>
        <taxon>Decapoda</taxon>
        <taxon>Pleocyemata</taxon>
        <taxon>Brachyura</taxon>
        <taxon>Eubrachyura</taxon>
        <taxon>Majoidea</taxon>
        <taxon>Majidae</taxon>
        <taxon>Chionoecetes</taxon>
    </lineage>
</organism>
<evidence type="ECO:0000313" key="2">
    <source>
        <dbReference type="Proteomes" id="UP000770661"/>
    </source>
</evidence>
<reference evidence="1" key="1">
    <citation type="submission" date="2020-07" db="EMBL/GenBank/DDBJ databases">
        <title>The High-quality genome of the commercially important snow crab, Chionoecetes opilio.</title>
        <authorList>
            <person name="Jeong J.-H."/>
            <person name="Ryu S."/>
        </authorList>
    </citation>
    <scope>NUCLEOTIDE SEQUENCE</scope>
    <source>
        <strain evidence="1">MADBK_172401_WGS</strain>
        <tissue evidence="1">Digestive gland</tissue>
    </source>
</reference>
<keyword evidence="2" id="KW-1185">Reference proteome</keyword>
<sequence length="198" mass="21749">MPSTARRGDGATGLNTARCGWLCLVAGTVHPPTVITSSYRHLYQLRRGSHTAGVAQLLVNPPKARQRRVWVRPLRHPGARRPTSLAVRPPTLTHAAPLLPVVPCRGKVSGFLALPQWALDPHPSGRQATNQAFPAEQAFHAAEATNKTFSAFHAARQRRELGPTGLPRHMRIKLLRPVSQVATFLTCIRARTTRLRLA</sequence>